<evidence type="ECO:0000313" key="8">
    <source>
        <dbReference type="EMBL" id="CDS86790.1"/>
    </source>
</evidence>
<dbReference type="EMBL" id="LK933005">
    <property type="protein sequence ID" value="CDT20638.1"/>
    <property type="molecule type" value="Genomic_DNA"/>
</dbReference>
<dbReference type="NCBIfam" id="TIGR01212">
    <property type="entry name" value="TIGR01212 family radical SAM protein"/>
    <property type="match status" value="1"/>
</dbReference>
<organism evidence="8">
    <name type="scientific">Clostridioides difficile</name>
    <name type="common">Peptoclostridium difficile</name>
    <dbReference type="NCBI Taxonomy" id="1496"/>
    <lineage>
        <taxon>Bacteria</taxon>
        <taxon>Bacillati</taxon>
        <taxon>Bacillota</taxon>
        <taxon>Clostridia</taxon>
        <taxon>Peptostreptococcales</taxon>
        <taxon>Peptostreptococcaceae</taxon>
        <taxon>Clostridioides</taxon>
    </lineage>
</organism>
<evidence type="ECO:0000256" key="3">
    <source>
        <dbReference type="ARBA" id="ARBA00022691"/>
    </source>
</evidence>
<dbReference type="Pfam" id="PF04055">
    <property type="entry name" value="Radical_SAM"/>
    <property type="match status" value="1"/>
</dbReference>
<feature type="domain" description="Radical SAM core" evidence="7">
    <location>
        <begin position="49"/>
        <end position="289"/>
    </location>
</feature>
<dbReference type="SFLD" id="SFLDS00029">
    <property type="entry name" value="Radical_SAM"/>
    <property type="match status" value="1"/>
</dbReference>
<dbReference type="AlphaFoldDB" id="A0A069AEB5"/>
<proteinExistence type="predicted"/>
<dbReference type="PROSITE" id="PS51918">
    <property type="entry name" value="RADICAL_SAM"/>
    <property type="match status" value="1"/>
</dbReference>
<evidence type="ECO:0000256" key="5">
    <source>
        <dbReference type="ARBA" id="ARBA00023004"/>
    </source>
</evidence>
<dbReference type="InterPro" id="IPR005911">
    <property type="entry name" value="YhcC-like"/>
</dbReference>
<evidence type="ECO:0000256" key="2">
    <source>
        <dbReference type="ARBA" id="ARBA00022485"/>
    </source>
</evidence>
<accession>A0A069AEB5</accession>
<evidence type="ECO:0000259" key="7">
    <source>
        <dbReference type="PROSITE" id="PS51918"/>
    </source>
</evidence>
<dbReference type="InterPro" id="IPR006638">
    <property type="entry name" value="Elp3/MiaA/NifB-like_rSAM"/>
</dbReference>
<keyword evidence="5" id="KW-0408">Iron</keyword>
<evidence type="ECO:0000256" key="1">
    <source>
        <dbReference type="ARBA" id="ARBA00001966"/>
    </source>
</evidence>
<evidence type="ECO:0000256" key="4">
    <source>
        <dbReference type="ARBA" id="ARBA00022723"/>
    </source>
</evidence>
<dbReference type="SFLD" id="SFLDG01091">
    <property type="entry name" value="uncharacterized_CHP01210-like"/>
    <property type="match status" value="1"/>
</dbReference>
<dbReference type="Pfam" id="PF16199">
    <property type="entry name" value="Radical_SAM_C"/>
    <property type="match status" value="1"/>
</dbReference>
<dbReference type="EMBL" id="LK932509">
    <property type="protein sequence ID" value="CDS86790.1"/>
    <property type="molecule type" value="Genomic_DNA"/>
</dbReference>
<gene>
    <name evidence="9" type="ORF">BN1095_340149</name>
    <name evidence="8" type="ORF">BN1096_560337</name>
</gene>
<dbReference type="InterPro" id="IPR039661">
    <property type="entry name" value="ELP3"/>
</dbReference>
<dbReference type="SUPFAM" id="SSF102114">
    <property type="entry name" value="Radical SAM enzymes"/>
    <property type="match status" value="1"/>
</dbReference>
<name>A0A069AEB5_CLODI</name>
<dbReference type="Gene3D" id="3.80.30.20">
    <property type="entry name" value="tm_1862 like domain"/>
    <property type="match status" value="1"/>
</dbReference>
<dbReference type="GO" id="GO:0051539">
    <property type="term" value="F:4 iron, 4 sulfur cluster binding"/>
    <property type="evidence" value="ECO:0007669"/>
    <property type="project" value="UniProtKB-KW"/>
</dbReference>
<dbReference type="InterPro" id="IPR032432">
    <property type="entry name" value="Radical_SAM_C"/>
</dbReference>
<dbReference type="SMART" id="SM00729">
    <property type="entry name" value="Elp3"/>
    <property type="match status" value="1"/>
</dbReference>
<protein>
    <submittedName>
        <fullName evidence="8">Putative oxidoreductase, Fe-S subunit</fullName>
    </submittedName>
</protein>
<sequence length="337" mass="38729">MFKLSICGNMFFVQAQRTILLEIGDFLDKFKYAFDNKRYHTWNYYLRNTFGEKVFKVSINAGFTCPNIDGSLGYGGCTYCSKEGSGDFAGNPKDNLISQFYNIKEMMLKKWPHAKYIGYFQAYTNTYAPLEVLKEKYETILELEDVIGLSISTRPDCLPDDVVEYLSELNKRTNLWVELGLQTIHDSTSKIINRGHDYKTFVEGVEKLKSKNIKVVVHIINGLPGEDYNMMMETAKAVGKMGVDGIKIHLLHVIKDTPMEKMLQNGMLTLMEQDEYINLVCDQLEILPETMIIHRLTGDGKRDELVGPIWSLKKWEILNQIDDTLKARNSYQGCKFV</sequence>
<reference evidence="8" key="1">
    <citation type="submission" date="2014-07" db="EMBL/GenBank/DDBJ databases">
        <authorList>
            <person name="Monot Marc"/>
        </authorList>
    </citation>
    <scope>NUCLEOTIDE SEQUENCE</scope>
    <source>
        <strain evidence="9">7032989</strain>
    </source>
</reference>
<dbReference type="InterPro" id="IPR007197">
    <property type="entry name" value="rSAM"/>
</dbReference>
<keyword evidence="6" id="KW-0411">Iron-sulfur</keyword>
<dbReference type="SFLD" id="SFLDG01086">
    <property type="entry name" value="elongater_protein-like"/>
    <property type="match status" value="1"/>
</dbReference>
<dbReference type="GO" id="GO:0046872">
    <property type="term" value="F:metal ion binding"/>
    <property type="evidence" value="ECO:0007669"/>
    <property type="project" value="UniProtKB-KW"/>
</dbReference>
<keyword evidence="3" id="KW-0949">S-adenosyl-L-methionine</keyword>
<dbReference type="PANTHER" id="PTHR11135:SF1">
    <property type="entry name" value="PROTEIN YHCC"/>
    <property type="match status" value="1"/>
</dbReference>
<dbReference type="InterPro" id="IPR023404">
    <property type="entry name" value="rSAM_horseshoe"/>
</dbReference>
<keyword evidence="4" id="KW-0479">Metal-binding</keyword>
<comment type="cofactor">
    <cofactor evidence="1">
        <name>[4Fe-4S] cluster</name>
        <dbReference type="ChEBI" id="CHEBI:49883"/>
    </cofactor>
</comment>
<dbReference type="PANTHER" id="PTHR11135">
    <property type="entry name" value="HISTONE ACETYLTRANSFERASE-RELATED"/>
    <property type="match status" value="1"/>
</dbReference>
<evidence type="ECO:0000256" key="6">
    <source>
        <dbReference type="ARBA" id="ARBA00023014"/>
    </source>
</evidence>
<dbReference type="GO" id="GO:0003824">
    <property type="term" value="F:catalytic activity"/>
    <property type="evidence" value="ECO:0007669"/>
    <property type="project" value="InterPro"/>
</dbReference>
<evidence type="ECO:0000313" key="9">
    <source>
        <dbReference type="EMBL" id="CDT20638.1"/>
    </source>
</evidence>
<keyword evidence="2" id="KW-0004">4Fe-4S</keyword>
<dbReference type="InterPro" id="IPR058240">
    <property type="entry name" value="rSAM_sf"/>
</dbReference>